<dbReference type="Gene3D" id="1.10.10.60">
    <property type="entry name" value="Homeodomain-like"/>
    <property type="match status" value="1"/>
</dbReference>
<comment type="caution">
    <text evidence="3">The sequence shown here is derived from an EMBL/GenBank/DDBJ whole genome shotgun (WGS) entry which is preliminary data.</text>
</comment>
<dbReference type="PROSITE" id="PS50090">
    <property type="entry name" value="MYB_LIKE"/>
    <property type="match status" value="1"/>
</dbReference>
<dbReference type="OrthoDB" id="2143914at2759"/>
<evidence type="ECO:0000259" key="1">
    <source>
        <dbReference type="PROSITE" id="PS50090"/>
    </source>
</evidence>
<feature type="domain" description="Myb-like" evidence="1">
    <location>
        <begin position="110"/>
        <end position="156"/>
    </location>
</feature>
<feature type="domain" description="SANT" evidence="2">
    <location>
        <begin position="108"/>
        <end position="160"/>
    </location>
</feature>
<reference evidence="3" key="1">
    <citation type="submission" date="2022-07" db="EMBL/GenBank/DDBJ databases">
        <title>Phylogenomic reconstructions and comparative analyses of Kickxellomycotina fungi.</title>
        <authorList>
            <person name="Reynolds N.K."/>
            <person name="Stajich J.E."/>
            <person name="Barry K."/>
            <person name="Grigoriev I.V."/>
            <person name="Crous P."/>
            <person name="Smith M.E."/>
        </authorList>
    </citation>
    <scope>NUCLEOTIDE SEQUENCE</scope>
    <source>
        <strain evidence="3">NRRL 3115</strain>
    </source>
</reference>
<organism evidence="3 4">
    <name type="scientific">Coemansia spiralis</name>
    <dbReference type="NCBI Taxonomy" id="417178"/>
    <lineage>
        <taxon>Eukaryota</taxon>
        <taxon>Fungi</taxon>
        <taxon>Fungi incertae sedis</taxon>
        <taxon>Zoopagomycota</taxon>
        <taxon>Kickxellomycotina</taxon>
        <taxon>Kickxellomycetes</taxon>
        <taxon>Kickxellales</taxon>
        <taxon>Kickxellaceae</taxon>
        <taxon>Coemansia</taxon>
    </lineage>
</organism>
<evidence type="ECO:0008006" key="5">
    <source>
        <dbReference type="Google" id="ProtNLM"/>
    </source>
</evidence>
<dbReference type="Proteomes" id="UP001151518">
    <property type="component" value="Unassembled WGS sequence"/>
</dbReference>
<dbReference type="SUPFAM" id="SSF46689">
    <property type="entry name" value="Homeodomain-like"/>
    <property type="match status" value="1"/>
</dbReference>
<dbReference type="InterPro" id="IPR017884">
    <property type="entry name" value="SANT_dom"/>
</dbReference>
<dbReference type="SMART" id="SM00717">
    <property type="entry name" value="SANT"/>
    <property type="match status" value="1"/>
</dbReference>
<evidence type="ECO:0000313" key="4">
    <source>
        <dbReference type="Proteomes" id="UP001151518"/>
    </source>
</evidence>
<dbReference type="Pfam" id="PF00249">
    <property type="entry name" value="Myb_DNA-binding"/>
    <property type="match status" value="1"/>
</dbReference>
<accession>A0A9W8G970</accession>
<dbReference type="InterPro" id="IPR009057">
    <property type="entry name" value="Homeodomain-like_sf"/>
</dbReference>
<sequence length="167" mass="19031">MSLDAYQEMLAEPSTEELESIQQLVDDNFGKINLVELRNIIHATHPLCAEKDLQDAMIEAMSKSQTYQAIATPEPKHPMTLSSNGLSNVVILAKDQQFYSPENPSCFLSSRWTEEETAKLRMYLDKTQGRKDWTKCARFVGTKSNAQCKAKYNNMRASEMARDIFEI</sequence>
<name>A0A9W8G970_9FUNG</name>
<evidence type="ECO:0000313" key="3">
    <source>
        <dbReference type="EMBL" id="KAJ2677503.1"/>
    </source>
</evidence>
<gene>
    <name evidence="3" type="ORF">GGI25_003138</name>
</gene>
<dbReference type="AlphaFoldDB" id="A0A9W8G970"/>
<dbReference type="PROSITE" id="PS51293">
    <property type="entry name" value="SANT"/>
    <property type="match status" value="1"/>
</dbReference>
<proteinExistence type="predicted"/>
<dbReference type="EMBL" id="JANBTW010000032">
    <property type="protein sequence ID" value="KAJ2677503.1"/>
    <property type="molecule type" value="Genomic_DNA"/>
</dbReference>
<dbReference type="CDD" id="cd00167">
    <property type="entry name" value="SANT"/>
    <property type="match status" value="1"/>
</dbReference>
<protein>
    <recommendedName>
        <fullName evidence="5">Myb-like domain-containing protein</fullName>
    </recommendedName>
</protein>
<dbReference type="InterPro" id="IPR001005">
    <property type="entry name" value="SANT/Myb"/>
</dbReference>
<evidence type="ECO:0000259" key="2">
    <source>
        <dbReference type="PROSITE" id="PS51293"/>
    </source>
</evidence>